<keyword evidence="7 8" id="KW-0808">Transferase</keyword>
<dbReference type="GO" id="GO:0016597">
    <property type="term" value="F:amino acid binding"/>
    <property type="evidence" value="ECO:0007669"/>
    <property type="project" value="InterPro"/>
</dbReference>
<dbReference type="InterPro" id="IPR006131">
    <property type="entry name" value="Asp_carbamoyltransf_Asp/Orn-bd"/>
</dbReference>
<accession>A0A8K0ELH1</accession>
<evidence type="ECO:0000256" key="4">
    <source>
        <dbReference type="ARBA" id="ARBA00013007"/>
    </source>
</evidence>
<dbReference type="PRINTS" id="PR00102">
    <property type="entry name" value="OTCASE"/>
</dbReference>
<dbReference type="OrthoDB" id="10252326at2759"/>
<dbReference type="PANTHER" id="PTHR45753:SF3">
    <property type="entry name" value="ORNITHINE TRANSCARBAMYLASE, MITOCHONDRIAL"/>
    <property type="match status" value="1"/>
</dbReference>
<dbReference type="FunFam" id="3.40.50.1370:FF:000009">
    <property type="entry name" value="Ornithine carbamoyltransferase, mitochondrial"/>
    <property type="match status" value="1"/>
</dbReference>
<dbReference type="Proteomes" id="UP000838412">
    <property type="component" value="Chromosome 2"/>
</dbReference>
<evidence type="ECO:0000256" key="6">
    <source>
        <dbReference type="ARBA" id="ARBA00022605"/>
    </source>
</evidence>
<dbReference type="InterPro" id="IPR002292">
    <property type="entry name" value="Orn/put_carbamltrans"/>
</dbReference>
<dbReference type="Pfam" id="PF02729">
    <property type="entry name" value="OTCace_N"/>
    <property type="match status" value="1"/>
</dbReference>
<dbReference type="GO" id="GO:0005739">
    <property type="term" value="C:mitochondrion"/>
    <property type="evidence" value="ECO:0007669"/>
    <property type="project" value="TreeGrafter"/>
</dbReference>
<dbReference type="GO" id="GO:0019240">
    <property type="term" value="P:citrulline biosynthetic process"/>
    <property type="evidence" value="ECO:0007669"/>
    <property type="project" value="TreeGrafter"/>
</dbReference>
<dbReference type="GO" id="GO:0000050">
    <property type="term" value="P:urea cycle"/>
    <property type="evidence" value="ECO:0007669"/>
    <property type="project" value="UniProtKB-UniPathway"/>
</dbReference>
<gene>
    <name evidence="11" type="primary">OTC</name>
    <name evidence="11" type="ORF">BLAG_LOCUS12980</name>
</gene>
<evidence type="ECO:0000259" key="10">
    <source>
        <dbReference type="Pfam" id="PF02729"/>
    </source>
</evidence>
<comment type="similarity">
    <text evidence="2">Belongs to the aspartate/ornithine carbamoyltransferase superfamily. OTCase family.</text>
</comment>
<comment type="pathway">
    <text evidence="1">Nitrogen metabolism; urea cycle; L-citrulline from L-ornithine and carbamoyl phosphate: step 1/1.</text>
</comment>
<dbReference type="GO" id="GO:0042450">
    <property type="term" value="P:L-arginine biosynthetic process via ornithine"/>
    <property type="evidence" value="ECO:0007669"/>
    <property type="project" value="TreeGrafter"/>
</dbReference>
<evidence type="ECO:0000256" key="5">
    <source>
        <dbReference type="ARBA" id="ARBA00022571"/>
    </source>
</evidence>
<dbReference type="Gene3D" id="3.40.50.1370">
    <property type="entry name" value="Aspartate/ornithine carbamoyltransferase"/>
    <property type="match status" value="2"/>
</dbReference>
<evidence type="ECO:0000313" key="12">
    <source>
        <dbReference type="Proteomes" id="UP000838412"/>
    </source>
</evidence>
<evidence type="ECO:0000256" key="2">
    <source>
        <dbReference type="ARBA" id="ARBA00007805"/>
    </source>
</evidence>
<evidence type="ECO:0000259" key="9">
    <source>
        <dbReference type="Pfam" id="PF00185"/>
    </source>
</evidence>
<dbReference type="PANTHER" id="PTHR45753">
    <property type="entry name" value="ORNITHINE CARBAMOYLTRANSFERASE, MITOCHONDRIAL"/>
    <property type="match status" value="1"/>
</dbReference>
<reference evidence="11" key="1">
    <citation type="submission" date="2022-01" db="EMBL/GenBank/DDBJ databases">
        <authorList>
            <person name="Braso-Vives M."/>
        </authorList>
    </citation>
    <scope>NUCLEOTIDE SEQUENCE</scope>
</reference>
<dbReference type="NCBIfam" id="NF001986">
    <property type="entry name" value="PRK00779.1"/>
    <property type="match status" value="1"/>
</dbReference>
<name>A0A8K0ELH1_BRALA</name>
<sequence>MWGYWRHEFGTQCLFWTSDAKIKDFVTSSGSIRLQVYSKDPHDPHLFQDIVINLERGRGAQSPAELDLEYLTFTGMEDHTTFLRPSVQGKRSRGRPRETWRRSVEREVKRRGFSLNEAPSIAADRSRWRDFQKPHAPPGSEQDWKLRGYALGKPSEHVSMLGRNFLTLRDFSPFEIQQILWTAADLKTRIKGTRELYRPLVGKRAALILQKRSTRTRLSTETGINLLGGKSYFLSPDDIHLGVNETIKDSARVLSGFVDLILARMYKHEDVESLAAESSVPIVNALSELYHPLQILADMQTLQDHFGNLRGLTVAWVGDGNNIIHSYMMAAPKLGFNLKIASPKGYETCPNVTKDAEKLAKQYGTQIFHTTDPREACEDADVLVTDRRIKNSTRPEEEKLECLKAFQGYQVSHRLGKVAAKDWVFLHCGPRKQDEVDDAVFYSERSLVWREAENRKWTVMAVVLLLLEDHICTTPKPDY</sequence>
<dbReference type="EC" id="2.1.3.3" evidence="4"/>
<keyword evidence="6" id="KW-0028">Amino-acid biosynthesis</keyword>
<dbReference type="InterPro" id="IPR006130">
    <property type="entry name" value="Asp/Orn_carbamoylTrfase"/>
</dbReference>
<dbReference type="SUPFAM" id="SSF53671">
    <property type="entry name" value="Aspartate/ornithine carbamoyltransferase"/>
    <property type="match status" value="1"/>
</dbReference>
<evidence type="ECO:0000313" key="11">
    <source>
        <dbReference type="EMBL" id="CAH1253086.1"/>
    </source>
</evidence>
<evidence type="ECO:0000256" key="1">
    <source>
        <dbReference type="ARBA" id="ARBA00004695"/>
    </source>
</evidence>
<organism evidence="11 12">
    <name type="scientific">Branchiostoma lanceolatum</name>
    <name type="common">Common lancelet</name>
    <name type="synonym">Amphioxus lanceolatum</name>
    <dbReference type="NCBI Taxonomy" id="7740"/>
    <lineage>
        <taxon>Eukaryota</taxon>
        <taxon>Metazoa</taxon>
        <taxon>Chordata</taxon>
        <taxon>Cephalochordata</taxon>
        <taxon>Leptocardii</taxon>
        <taxon>Amphioxiformes</taxon>
        <taxon>Branchiostomatidae</taxon>
        <taxon>Branchiostoma</taxon>
    </lineage>
</organism>
<feature type="domain" description="Aspartate/ornithine carbamoyltransferase Asp/Orn-binding" evidence="9">
    <location>
        <begin position="311"/>
        <end position="465"/>
    </location>
</feature>
<dbReference type="PRINTS" id="PR00100">
    <property type="entry name" value="AOTCASE"/>
</dbReference>
<evidence type="ECO:0000256" key="8">
    <source>
        <dbReference type="RuleBase" id="RU003634"/>
    </source>
</evidence>
<comment type="subunit">
    <text evidence="3">Homotrimer.</text>
</comment>
<evidence type="ECO:0000256" key="7">
    <source>
        <dbReference type="ARBA" id="ARBA00022679"/>
    </source>
</evidence>
<dbReference type="UniPathway" id="UPA00158">
    <property type="reaction ID" value="UER00271"/>
</dbReference>
<evidence type="ECO:0000256" key="3">
    <source>
        <dbReference type="ARBA" id="ARBA00011233"/>
    </source>
</evidence>
<protein>
    <recommendedName>
        <fullName evidence="4">ornithine carbamoyltransferase</fullName>
        <ecNumber evidence="4">2.1.3.3</ecNumber>
    </recommendedName>
</protein>
<dbReference type="NCBIfam" id="TIGR00658">
    <property type="entry name" value="orni_carb_tr"/>
    <property type="match status" value="1"/>
</dbReference>
<dbReference type="GO" id="GO:0004585">
    <property type="term" value="F:ornithine carbamoyltransferase activity"/>
    <property type="evidence" value="ECO:0007669"/>
    <property type="project" value="UniProtKB-EC"/>
</dbReference>
<keyword evidence="12" id="KW-1185">Reference proteome</keyword>
<dbReference type="AlphaFoldDB" id="A0A8K0ELH1"/>
<dbReference type="Pfam" id="PF00185">
    <property type="entry name" value="OTCace"/>
    <property type="match status" value="1"/>
</dbReference>
<proteinExistence type="inferred from homology"/>
<dbReference type="InterPro" id="IPR006132">
    <property type="entry name" value="Asp/Orn_carbamoyltranf_P-bd"/>
</dbReference>
<dbReference type="EMBL" id="OV696687">
    <property type="protein sequence ID" value="CAH1253086.1"/>
    <property type="molecule type" value="Genomic_DNA"/>
</dbReference>
<keyword evidence="5" id="KW-0055">Arginine biosynthesis</keyword>
<dbReference type="InterPro" id="IPR036901">
    <property type="entry name" value="Asp/Orn_carbamoylTrfase_sf"/>
</dbReference>
<feature type="domain" description="Aspartate/ornithine carbamoyltransferase carbamoyl-P binding" evidence="10">
    <location>
        <begin position="163"/>
        <end position="303"/>
    </location>
</feature>